<dbReference type="Pfam" id="PF03466">
    <property type="entry name" value="LysR_substrate"/>
    <property type="match status" value="1"/>
</dbReference>
<evidence type="ECO:0000313" key="6">
    <source>
        <dbReference type="EMBL" id="QOL79681.1"/>
    </source>
</evidence>
<dbReference type="InterPro" id="IPR050389">
    <property type="entry name" value="LysR-type_TF"/>
</dbReference>
<comment type="similarity">
    <text evidence="1">Belongs to the LysR transcriptional regulatory family.</text>
</comment>
<keyword evidence="4" id="KW-0804">Transcription</keyword>
<evidence type="ECO:0000256" key="3">
    <source>
        <dbReference type="ARBA" id="ARBA00023125"/>
    </source>
</evidence>
<dbReference type="InterPro" id="IPR005119">
    <property type="entry name" value="LysR_subst-bd"/>
</dbReference>
<sequence length="260" mass="29354">MIARMGLRSVIQNLSHYLLQRKRWLFMLKLHEIQLMAAPALGPIDLNLIKIFNAVYEDRNLLRAGKRLNLAEQIDVGRIDLAMGVFQKIPEHFRSFALMTEGDLVIMHSSHPAAGPKLTLQDMVTYPLLTISVGGKEEGAVDGFILERGLARQSEMFDRNALQEALATIGAVPRYRITIAHSMVIASVMERTEMLSILPCSLARLFVATDDLLMVLPPYPVSHSTFRGIWHNRNDHDPAHLWFRKIVQRAVELMPKGVPS</sequence>
<evidence type="ECO:0000256" key="4">
    <source>
        <dbReference type="ARBA" id="ARBA00023163"/>
    </source>
</evidence>
<dbReference type="Gene3D" id="3.40.190.10">
    <property type="entry name" value="Periplasmic binding protein-like II"/>
    <property type="match status" value="3"/>
</dbReference>
<dbReference type="PANTHER" id="PTHR30118">
    <property type="entry name" value="HTH-TYPE TRANSCRIPTIONAL REGULATOR LEUO-RELATED"/>
    <property type="match status" value="1"/>
</dbReference>
<protein>
    <recommendedName>
        <fullName evidence="5">LysR substrate-binding domain-containing protein</fullName>
    </recommendedName>
</protein>
<evidence type="ECO:0000259" key="5">
    <source>
        <dbReference type="Pfam" id="PF03466"/>
    </source>
</evidence>
<reference evidence="6 7" key="1">
    <citation type="submission" date="2019-10" db="EMBL/GenBank/DDBJ databases">
        <title>Pseudopuniceibacterium sp. HQ09 islated from Antarctica.</title>
        <authorList>
            <person name="Liao L."/>
            <person name="Su S."/>
            <person name="Chen B."/>
            <person name="Yu Y."/>
        </authorList>
    </citation>
    <scope>NUCLEOTIDE SEQUENCE [LARGE SCALE GENOMIC DNA]</scope>
    <source>
        <strain evidence="6 7">HQ09</strain>
    </source>
</reference>
<organism evidence="6 7">
    <name type="scientific">Pseudooceanicola spongiae</name>
    <dbReference type="NCBI Taxonomy" id="2613965"/>
    <lineage>
        <taxon>Bacteria</taxon>
        <taxon>Pseudomonadati</taxon>
        <taxon>Pseudomonadota</taxon>
        <taxon>Alphaproteobacteria</taxon>
        <taxon>Rhodobacterales</taxon>
        <taxon>Paracoccaceae</taxon>
        <taxon>Pseudooceanicola</taxon>
    </lineage>
</organism>
<name>A0A7L9WH40_9RHOB</name>
<dbReference type="Proteomes" id="UP000594118">
    <property type="component" value="Chromosome"/>
</dbReference>
<evidence type="ECO:0000256" key="2">
    <source>
        <dbReference type="ARBA" id="ARBA00023015"/>
    </source>
</evidence>
<dbReference type="GO" id="GO:0003677">
    <property type="term" value="F:DNA binding"/>
    <property type="evidence" value="ECO:0007669"/>
    <property type="project" value="UniProtKB-KW"/>
</dbReference>
<dbReference type="KEGG" id="pshq:F3W81_01905"/>
<keyword evidence="7" id="KW-1185">Reference proteome</keyword>
<dbReference type="AlphaFoldDB" id="A0A7L9WH40"/>
<dbReference type="SUPFAM" id="SSF53850">
    <property type="entry name" value="Periplasmic binding protein-like II"/>
    <property type="match status" value="1"/>
</dbReference>
<proteinExistence type="inferred from homology"/>
<accession>A0A7L9WH40</accession>
<evidence type="ECO:0000256" key="1">
    <source>
        <dbReference type="ARBA" id="ARBA00009437"/>
    </source>
</evidence>
<evidence type="ECO:0000313" key="7">
    <source>
        <dbReference type="Proteomes" id="UP000594118"/>
    </source>
</evidence>
<dbReference type="PANTHER" id="PTHR30118:SF15">
    <property type="entry name" value="TRANSCRIPTIONAL REGULATORY PROTEIN"/>
    <property type="match status" value="1"/>
</dbReference>
<dbReference type="GO" id="GO:0006355">
    <property type="term" value="P:regulation of DNA-templated transcription"/>
    <property type="evidence" value="ECO:0007669"/>
    <property type="project" value="TreeGrafter"/>
</dbReference>
<gene>
    <name evidence="6" type="ORF">F3W81_01905</name>
</gene>
<feature type="domain" description="LysR substrate-binding" evidence="5">
    <location>
        <begin position="153"/>
        <end position="250"/>
    </location>
</feature>
<keyword evidence="3" id="KW-0238">DNA-binding</keyword>
<keyword evidence="2" id="KW-0805">Transcription regulation</keyword>
<dbReference type="EMBL" id="CP045201">
    <property type="protein sequence ID" value="QOL79681.1"/>
    <property type="molecule type" value="Genomic_DNA"/>
</dbReference>